<proteinExistence type="inferred from homology"/>
<dbReference type="Pfam" id="PF03401">
    <property type="entry name" value="TctC"/>
    <property type="match status" value="1"/>
</dbReference>
<organism evidence="3 4">
    <name type="scientific">Variovorax ureilyticus</name>
    <dbReference type="NCBI Taxonomy" id="1836198"/>
    <lineage>
        <taxon>Bacteria</taxon>
        <taxon>Pseudomonadati</taxon>
        <taxon>Pseudomonadota</taxon>
        <taxon>Betaproteobacteria</taxon>
        <taxon>Burkholderiales</taxon>
        <taxon>Comamonadaceae</taxon>
        <taxon>Variovorax</taxon>
    </lineage>
</organism>
<comment type="caution">
    <text evidence="3">The sequence shown here is derived from an EMBL/GenBank/DDBJ whole genome shotgun (WGS) entry which is preliminary data.</text>
</comment>
<sequence length="323" mass="33453">MNRRHLICAAAFASLSPFLGGAYAQDAFPSKPVKVVVPFVAGSAPDAFARIVGDKLATIVGKPMVIENKPGATGIIGTELVARAAPDGYTLLVATPSTTILAASNRPLSFNPVKDLQSISMGVYMSPILVTGGNSPITDVKTIIAMAKAHPGKLTFGSGGVGNSQHLAAEMFKQMAGIEMLHVPFQGTPLIVPGLVRGEVDLTFADASSLPLIKSGKLRAIAVGSPTRSKSLPDVPTVAESGLPGFNYQSWFGFMTNAGTPKSIVAFWNGAMNQALADPAVQAKLSAAGMEAAPGTAAAMDAFIADDTKRWTKVIQTAGIKFD</sequence>
<dbReference type="PANTHER" id="PTHR42928">
    <property type="entry name" value="TRICARBOXYLATE-BINDING PROTEIN"/>
    <property type="match status" value="1"/>
</dbReference>
<dbReference type="InterPro" id="IPR042100">
    <property type="entry name" value="Bug_dom1"/>
</dbReference>
<dbReference type="InterPro" id="IPR005064">
    <property type="entry name" value="BUG"/>
</dbReference>
<feature type="chain" id="PRO_5046473782" evidence="2">
    <location>
        <begin position="25"/>
        <end position="323"/>
    </location>
</feature>
<feature type="signal peptide" evidence="2">
    <location>
        <begin position="1"/>
        <end position="24"/>
    </location>
</feature>
<accession>A0ABU8VPG2</accession>
<dbReference type="Proteomes" id="UP001365846">
    <property type="component" value="Unassembled WGS sequence"/>
</dbReference>
<evidence type="ECO:0000256" key="2">
    <source>
        <dbReference type="SAM" id="SignalP"/>
    </source>
</evidence>
<name>A0ABU8VPG2_9BURK</name>
<protein>
    <submittedName>
        <fullName evidence="3">Tripartite tricarboxylate transporter substrate binding protein</fullName>
    </submittedName>
</protein>
<comment type="similarity">
    <text evidence="1">Belongs to the UPF0065 (bug) family.</text>
</comment>
<dbReference type="PANTHER" id="PTHR42928:SF5">
    <property type="entry name" value="BLR1237 PROTEIN"/>
    <property type="match status" value="1"/>
</dbReference>
<evidence type="ECO:0000313" key="3">
    <source>
        <dbReference type="EMBL" id="MEJ8815526.1"/>
    </source>
</evidence>
<gene>
    <name evidence="3" type="ORF">WKW77_30990</name>
</gene>
<dbReference type="CDD" id="cd13578">
    <property type="entry name" value="PBP2_Bug27"/>
    <property type="match status" value="1"/>
</dbReference>
<dbReference type="Gene3D" id="3.40.190.10">
    <property type="entry name" value="Periplasmic binding protein-like II"/>
    <property type="match status" value="1"/>
</dbReference>
<dbReference type="PIRSF" id="PIRSF017082">
    <property type="entry name" value="YflP"/>
    <property type="match status" value="1"/>
</dbReference>
<dbReference type="RefSeq" id="WP_340360731.1">
    <property type="nucleotide sequence ID" value="NZ_JBBKZU010000021.1"/>
</dbReference>
<dbReference type="Gene3D" id="3.40.190.150">
    <property type="entry name" value="Bordetella uptake gene, domain 1"/>
    <property type="match status" value="1"/>
</dbReference>
<reference evidence="3 4" key="1">
    <citation type="submission" date="2024-03" db="EMBL/GenBank/DDBJ databases">
        <title>Novel species of the genus Variovorax.</title>
        <authorList>
            <person name="Liu Q."/>
            <person name="Xin Y.-H."/>
        </authorList>
    </citation>
    <scope>NUCLEOTIDE SEQUENCE [LARGE SCALE GENOMIC DNA]</scope>
    <source>
        <strain evidence="3 4">KACC 18899</strain>
    </source>
</reference>
<evidence type="ECO:0000256" key="1">
    <source>
        <dbReference type="ARBA" id="ARBA00006987"/>
    </source>
</evidence>
<dbReference type="EMBL" id="JBBKZU010000021">
    <property type="protein sequence ID" value="MEJ8815526.1"/>
    <property type="molecule type" value="Genomic_DNA"/>
</dbReference>
<evidence type="ECO:0000313" key="4">
    <source>
        <dbReference type="Proteomes" id="UP001365846"/>
    </source>
</evidence>
<keyword evidence="4" id="KW-1185">Reference proteome</keyword>
<keyword evidence="2" id="KW-0732">Signal</keyword>
<dbReference type="SUPFAM" id="SSF53850">
    <property type="entry name" value="Periplasmic binding protein-like II"/>
    <property type="match status" value="1"/>
</dbReference>